<dbReference type="STRING" id="671987.R0KX49"/>
<dbReference type="AlphaFoldDB" id="R0KX49"/>
<evidence type="ECO:0000256" key="3">
    <source>
        <dbReference type="ARBA" id="ARBA00022827"/>
    </source>
</evidence>
<keyword evidence="3" id="KW-0274">FAD</keyword>
<dbReference type="GO" id="GO:0071949">
    <property type="term" value="F:FAD binding"/>
    <property type="evidence" value="ECO:0007669"/>
    <property type="project" value="InterPro"/>
</dbReference>
<dbReference type="InterPro" id="IPR036188">
    <property type="entry name" value="FAD/NAD-bd_sf"/>
</dbReference>
<organism evidence="6 7">
    <name type="scientific">Exserohilum turcicum (strain 28A)</name>
    <name type="common">Northern leaf blight fungus</name>
    <name type="synonym">Setosphaeria turcica</name>
    <dbReference type="NCBI Taxonomy" id="671987"/>
    <lineage>
        <taxon>Eukaryota</taxon>
        <taxon>Fungi</taxon>
        <taxon>Dikarya</taxon>
        <taxon>Ascomycota</taxon>
        <taxon>Pezizomycotina</taxon>
        <taxon>Dothideomycetes</taxon>
        <taxon>Pleosporomycetidae</taxon>
        <taxon>Pleosporales</taxon>
        <taxon>Pleosporineae</taxon>
        <taxon>Pleosporaceae</taxon>
        <taxon>Exserohilum</taxon>
    </lineage>
</organism>
<dbReference type="OrthoDB" id="10016252at2759"/>
<evidence type="ECO:0000313" key="7">
    <source>
        <dbReference type="Proteomes" id="UP000016935"/>
    </source>
</evidence>
<dbReference type="HOGENOM" id="CLU_009665_2_2_1"/>
<name>R0KX49_EXST2</name>
<keyword evidence="4" id="KW-0560">Oxidoreductase</keyword>
<evidence type="ECO:0000256" key="2">
    <source>
        <dbReference type="ARBA" id="ARBA00022630"/>
    </source>
</evidence>
<dbReference type="EMBL" id="KB908481">
    <property type="protein sequence ID" value="EOA92282.1"/>
    <property type="molecule type" value="Genomic_DNA"/>
</dbReference>
<dbReference type="SUPFAM" id="SSF51905">
    <property type="entry name" value="FAD/NAD(P)-binding domain"/>
    <property type="match status" value="1"/>
</dbReference>
<dbReference type="InterPro" id="IPR050641">
    <property type="entry name" value="RIFMO-like"/>
</dbReference>
<protein>
    <recommendedName>
        <fullName evidence="5">FAD-binding domain-containing protein</fullName>
    </recommendedName>
</protein>
<dbReference type="RefSeq" id="XP_008021138.1">
    <property type="nucleotide sequence ID" value="XM_008022947.1"/>
</dbReference>
<comment type="cofactor">
    <cofactor evidence="1">
        <name>FAD</name>
        <dbReference type="ChEBI" id="CHEBI:57692"/>
    </cofactor>
</comment>
<proteinExistence type="predicted"/>
<evidence type="ECO:0000256" key="1">
    <source>
        <dbReference type="ARBA" id="ARBA00001974"/>
    </source>
</evidence>
<evidence type="ECO:0000256" key="4">
    <source>
        <dbReference type="ARBA" id="ARBA00023002"/>
    </source>
</evidence>
<dbReference type="eggNOG" id="ENOG502QQGF">
    <property type="taxonomic scope" value="Eukaryota"/>
</dbReference>
<evidence type="ECO:0000259" key="5">
    <source>
        <dbReference type="Pfam" id="PF01494"/>
    </source>
</evidence>
<evidence type="ECO:0000313" key="6">
    <source>
        <dbReference type="EMBL" id="EOA92282.1"/>
    </source>
</evidence>
<keyword evidence="2" id="KW-0285">Flavoprotein</keyword>
<sequence length="377" mass="40842">MAHQPPTYPIFSKVQGLLPELLETGSLASGLCFRTSVQNGSKVIAGKTFDNSGEGMKGKGQLLLAQGKFQQVLMKRLAALGEKADVRLGLSVTELRPSPTSVDVKTTPTPSSSRFGIEWIEAAYLIDASGAHSTIRKQLDIKLEGETLAAQLVATDLYFDFHAHGFHDANFIIDPQNYGLIARINHATESKPALWRVSYGVPLSATEEDIKKEVDVKLCGMLPNKGRNANGDIAYEVTQIAPYKAQQRLAQTLYHVSSHACLIGDAAHLTNPYAGLGLASGMADAASLAQVLVHILTGSALNGEKLLKAWSEARRQHFLAVIDKPSRMAYQRVKTDVSTEEKILELMTKDPLVAALKSGMPVQPPSLETSVEDLEGW</sequence>
<dbReference type="PRINTS" id="PR00420">
    <property type="entry name" value="RNGMNOXGNASE"/>
</dbReference>
<dbReference type="PANTHER" id="PTHR43004:SF19">
    <property type="entry name" value="BINDING MONOOXYGENASE, PUTATIVE (JCVI)-RELATED"/>
    <property type="match status" value="1"/>
</dbReference>
<dbReference type="Gene3D" id="3.30.9.10">
    <property type="entry name" value="D-Amino Acid Oxidase, subunit A, domain 2"/>
    <property type="match status" value="1"/>
</dbReference>
<dbReference type="Pfam" id="PF01494">
    <property type="entry name" value="FAD_binding_3"/>
    <property type="match status" value="1"/>
</dbReference>
<dbReference type="GeneID" id="19398496"/>
<dbReference type="Proteomes" id="UP000016935">
    <property type="component" value="Unassembled WGS sequence"/>
</dbReference>
<feature type="domain" description="FAD-binding" evidence="5">
    <location>
        <begin position="54"/>
        <end position="323"/>
    </location>
</feature>
<gene>
    <name evidence="6" type="ORF">SETTUDRAFT_162709</name>
</gene>
<dbReference type="GO" id="GO:0016709">
    <property type="term" value="F:oxidoreductase activity, acting on paired donors, with incorporation or reduction of molecular oxygen, NAD(P)H as one donor, and incorporation of one atom of oxygen"/>
    <property type="evidence" value="ECO:0007669"/>
    <property type="project" value="UniProtKB-ARBA"/>
</dbReference>
<dbReference type="Gene3D" id="3.50.50.60">
    <property type="entry name" value="FAD/NAD(P)-binding domain"/>
    <property type="match status" value="1"/>
</dbReference>
<keyword evidence="7" id="KW-1185">Reference proteome</keyword>
<reference evidence="6 7" key="2">
    <citation type="journal article" date="2013" name="PLoS Genet.">
        <title>Comparative genome structure, secondary metabolite, and effector coding capacity across Cochliobolus pathogens.</title>
        <authorList>
            <person name="Condon B.J."/>
            <person name="Leng Y."/>
            <person name="Wu D."/>
            <person name="Bushley K.E."/>
            <person name="Ohm R.A."/>
            <person name="Otillar R."/>
            <person name="Martin J."/>
            <person name="Schackwitz W."/>
            <person name="Grimwood J."/>
            <person name="MohdZainudin N."/>
            <person name="Xue C."/>
            <person name="Wang R."/>
            <person name="Manning V.A."/>
            <person name="Dhillon B."/>
            <person name="Tu Z.J."/>
            <person name="Steffenson B.J."/>
            <person name="Salamov A."/>
            <person name="Sun H."/>
            <person name="Lowry S."/>
            <person name="LaButti K."/>
            <person name="Han J."/>
            <person name="Copeland A."/>
            <person name="Lindquist E."/>
            <person name="Barry K."/>
            <person name="Schmutz J."/>
            <person name="Baker S.E."/>
            <person name="Ciuffetti L.M."/>
            <person name="Grigoriev I.V."/>
            <person name="Zhong S."/>
            <person name="Turgeon B.G."/>
        </authorList>
    </citation>
    <scope>NUCLEOTIDE SEQUENCE [LARGE SCALE GENOMIC DNA]</scope>
    <source>
        <strain evidence="7">28A</strain>
    </source>
</reference>
<accession>R0KX49</accession>
<dbReference type="PANTHER" id="PTHR43004">
    <property type="entry name" value="TRK SYSTEM POTASSIUM UPTAKE PROTEIN"/>
    <property type="match status" value="1"/>
</dbReference>
<reference evidence="6 7" key="1">
    <citation type="journal article" date="2012" name="PLoS Pathog.">
        <title>Diverse lifestyles and strategies of plant pathogenesis encoded in the genomes of eighteen Dothideomycetes fungi.</title>
        <authorList>
            <person name="Ohm R.A."/>
            <person name="Feau N."/>
            <person name="Henrissat B."/>
            <person name="Schoch C.L."/>
            <person name="Horwitz B.A."/>
            <person name="Barry K.W."/>
            <person name="Condon B.J."/>
            <person name="Copeland A.C."/>
            <person name="Dhillon B."/>
            <person name="Glaser F."/>
            <person name="Hesse C.N."/>
            <person name="Kosti I."/>
            <person name="LaButti K."/>
            <person name="Lindquist E.A."/>
            <person name="Lucas S."/>
            <person name="Salamov A.A."/>
            <person name="Bradshaw R.E."/>
            <person name="Ciuffetti L."/>
            <person name="Hamelin R.C."/>
            <person name="Kema G.H.J."/>
            <person name="Lawrence C."/>
            <person name="Scott J.A."/>
            <person name="Spatafora J.W."/>
            <person name="Turgeon B.G."/>
            <person name="de Wit P.J.G.M."/>
            <person name="Zhong S."/>
            <person name="Goodwin S.B."/>
            <person name="Grigoriev I.V."/>
        </authorList>
    </citation>
    <scope>NUCLEOTIDE SEQUENCE [LARGE SCALE GENOMIC DNA]</scope>
    <source>
        <strain evidence="7">28A</strain>
    </source>
</reference>
<dbReference type="InterPro" id="IPR002938">
    <property type="entry name" value="FAD-bd"/>
</dbReference>